<dbReference type="AlphaFoldDB" id="A0AAD9JFR2"/>
<dbReference type="Proteomes" id="UP001208570">
    <property type="component" value="Unassembled WGS sequence"/>
</dbReference>
<organism evidence="2 3">
    <name type="scientific">Paralvinella palmiformis</name>
    <dbReference type="NCBI Taxonomy" id="53620"/>
    <lineage>
        <taxon>Eukaryota</taxon>
        <taxon>Metazoa</taxon>
        <taxon>Spiralia</taxon>
        <taxon>Lophotrochozoa</taxon>
        <taxon>Annelida</taxon>
        <taxon>Polychaeta</taxon>
        <taxon>Sedentaria</taxon>
        <taxon>Canalipalpata</taxon>
        <taxon>Terebellida</taxon>
        <taxon>Terebelliformia</taxon>
        <taxon>Alvinellidae</taxon>
        <taxon>Paralvinella</taxon>
    </lineage>
</organism>
<evidence type="ECO:0000313" key="3">
    <source>
        <dbReference type="Proteomes" id="UP001208570"/>
    </source>
</evidence>
<evidence type="ECO:0000313" key="2">
    <source>
        <dbReference type="EMBL" id="KAK2152161.1"/>
    </source>
</evidence>
<comment type="caution">
    <text evidence="2">The sequence shown here is derived from an EMBL/GenBank/DDBJ whole genome shotgun (WGS) entry which is preliminary data.</text>
</comment>
<keyword evidence="3" id="KW-1185">Reference proteome</keyword>
<name>A0AAD9JFR2_9ANNE</name>
<gene>
    <name evidence="2" type="ORF">LSH36_338g04051</name>
</gene>
<dbReference type="EMBL" id="JAODUP010000338">
    <property type="protein sequence ID" value="KAK2152161.1"/>
    <property type="molecule type" value="Genomic_DNA"/>
</dbReference>
<evidence type="ECO:0000256" key="1">
    <source>
        <dbReference type="SAM" id="MobiDB-lite"/>
    </source>
</evidence>
<feature type="non-terminal residue" evidence="2">
    <location>
        <position position="142"/>
    </location>
</feature>
<protein>
    <submittedName>
        <fullName evidence="2">Uncharacterized protein</fullName>
    </submittedName>
</protein>
<feature type="region of interest" description="Disordered" evidence="1">
    <location>
        <begin position="1"/>
        <end position="26"/>
    </location>
</feature>
<accession>A0AAD9JFR2</accession>
<reference evidence="2" key="1">
    <citation type="journal article" date="2023" name="Mol. Biol. Evol.">
        <title>Third-Generation Sequencing Reveals the Adaptive Role of the Epigenome in Three Deep-Sea Polychaetes.</title>
        <authorList>
            <person name="Perez M."/>
            <person name="Aroh O."/>
            <person name="Sun Y."/>
            <person name="Lan Y."/>
            <person name="Juniper S.K."/>
            <person name="Young C.R."/>
            <person name="Angers B."/>
            <person name="Qian P.Y."/>
        </authorList>
    </citation>
    <scope>NUCLEOTIDE SEQUENCE</scope>
    <source>
        <strain evidence="2">P08H-3</strain>
    </source>
</reference>
<sequence>MAAAVAADSPLVVKRHQSTNNNQQETKELKRLIKIINGTDHDHKSAEAQPSENASKTVVTDVSCNYCNEEAEKIEQFCLSHESERQFSKHKQAKLFTALFEAILKNRINNSWLMGKTPSENVFRIIQLVRILLRDAKYQQYL</sequence>
<proteinExistence type="predicted"/>